<dbReference type="Proteomes" id="UP001165367">
    <property type="component" value="Unassembled WGS sequence"/>
</dbReference>
<evidence type="ECO:0000259" key="2">
    <source>
        <dbReference type="PROSITE" id="PS50835"/>
    </source>
</evidence>
<dbReference type="PROSITE" id="PS50835">
    <property type="entry name" value="IG_LIKE"/>
    <property type="match status" value="1"/>
</dbReference>
<proteinExistence type="predicted"/>
<accession>A0ABS9KW98</accession>
<keyword evidence="4" id="KW-1185">Reference proteome</keyword>
<feature type="domain" description="Ig-like" evidence="2">
    <location>
        <begin position="221"/>
        <end position="320"/>
    </location>
</feature>
<dbReference type="RefSeq" id="WP_237875129.1">
    <property type="nucleotide sequence ID" value="NZ_JAKLTR010000014.1"/>
</dbReference>
<evidence type="ECO:0000256" key="1">
    <source>
        <dbReference type="SAM" id="SignalP"/>
    </source>
</evidence>
<dbReference type="Pfam" id="PF13585">
    <property type="entry name" value="CHU_C"/>
    <property type="match status" value="1"/>
</dbReference>
<protein>
    <submittedName>
        <fullName evidence="3">Gliding motility-associated C-terminal domain-containing protein</fullName>
    </submittedName>
</protein>
<dbReference type="EMBL" id="JAKLTR010000014">
    <property type="protein sequence ID" value="MCG2616591.1"/>
    <property type="molecule type" value="Genomic_DNA"/>
</dbReference>
<dbReference type="Gene3D" id="2.60.40.10">
    <property type="entry name" value="Immunoglobulins"/>
    <property type="match status" value="2"/>
</dbReference>
<sequence>MRKFAGIFCLFLFCSATLNAQLCQGSLGDPIVNITFGAGPNPGAPLKAATTAYQYTAADCPNDGFYSVRNNTIACFTNSWHTLARDHTGDAGGYFMLVNASYQPSAFYIDTVKGLCGGTTYEFAAWLMNVQSPGSCSPNPILPNLTFSIERTDGTVLQTYNTNDLPQPATADWKQFGFFFTTPNNVQDVVLRIFNNAQGGCGNDIALDDITFRPCGPQLRPTITGNVNSNVNLCEGSAGQFEFNCTVSAGFNNPSFQWQQRINGGSWTDIPGETTTTLIRNFPANTNTGNYNFRLTAAEQGNMGTPQCRVASGVLSVRVAAYPVINLQTNAPVCENDQLTLNASDGVQYAWTGPAGFQSTNPSLSFPLAQTAQSGQYNVTVTNDAGCASSGSIQAIVNPNPLATTGFDTTTICEGTSVQMSAQGGTTYEWSPATRLSSTSISNPFASPVNNITYQVIVANQFGCRDTAESIVRVTHKPTANAGEDKWIVQGTSAQLTGTATGENLSISWTPVLYMNNPSVLQPVITPPHDTTYVLKVTSNDGCGEATDTVKVFVYKDVFVPNTFTPNGDGVNDTWYIPALSAYPNFELAVYDRWGHLVFQAKKSNVHWDGKFKGQPLAMGVYVYILDLKEGGVLLKGTVLITR</sequence>
<keyword evidence="1" id="KW-0732">Signal</keyword>
<evidence type="ECO:0000313" key="3">
    <source>
        <dbReference type="EMBL" id="MCG2616591.1"/>
    </source>
</evidence>
<feature type="chain" id="PRO_5045130096" evidence="1">
    <location>
        <begin position="21"/>
        <end position="643"/>
    </location>
</feature>
<comment type="caution">
    <text evidence="3">The sequence shown here is derived from an EMBL/GenBank/DDBJ whole genome shotgun (WGS) entry which is preliminary data.</text>
</comment>
<reference evidence="3" key="1">
    <citation type="submission" date="2022-01" db="EMBL/GenBank/DDBJ databases">
        <authorList>
            <person name="Jo J.-H."/>
            <person name="Im W.-T."/>
        </authorList>
    </citation>
    <scope>NUCLEOTIDE SEQUENCE</scope>
    <source>
        <strain evidence="3">NA20</strain>
    </source>
</reference>
<dbReference type="InterPro" id="IPR007110">
    <property type="entry name" value="Ig-like_dom"/>
</dbReference>
<name>A0ABS9KW98_9BACT</name>
<gene>
    <name evidence="3" type="ORF">LZZ85_19990</name>
</gene>
<organism evidence="3 4">
    <name type="scientific">Terrimonas ginsenosidimutans</name>
    <dbReference type="NCBI Taxonomy" id="2908004"/>
    <lineage>
        <taxon>Bacteria</taxon>
        <taxon>Pseudomonadati</taxon>
        <taxon>Bacteroidota</taxon>
        <taxon>Chitinophagia</taxon>
        <taxon>Chitinophagales</taxon>
        <taxon>Chitinophagaceae</taxon>
        <taxon>Terrimonas</taxon>
    </lineage>
</organism>
<dbReference type="Gene3D" id="2.60.120.260">
    <property type="entry name" value="Galactose-binding domain-like"/>
    <property type="match status" value="1"/>
</dbReference>
<dbReference type="NCBIfam" id="TIGR04131">
    <property type="entry name" value="Bac_Flav_CTERM"/>
    <property type="match status" value="1"/>
</dbReference>
<dbReference type="InterPro" id="IPR013783">
    <property type="entry name" value="Ig-like_fold"/>
</dbReference>
<dbReference type="InterPro" id="IPR026341">
    <property type="entry name" value="T9SS_type_B"/>
</dbReference>
<evidence type="ECO:0000313" key="4">
    <source>
        <dbReference type="Proteomes" id="UP001165367"/>
    </source>
</evidence>
<feature type="signal peptide" evidence="1">
    <location>
        <begin position="1"/>
        <end position="20"/>
    </location>
</feature>